<evidence type="ECO:0000313" key="5">
    <source>
        <dbReference type="Proteomes" id="UP000614741"/>
    </source>
</evidence>
<accession>A0ABQ4DI62</accession>
<dbReference type="InterPro" id="IPR009061">
    <property type="entry name" value="DNA-bd_dom_put_sf"/>
</dbReference>
<dbReference type="PANTHER" id="PTHR30204:SF97">
    <property type="entry name" value="MERR FAMILY REGULATORY PROTEIN"/>
    <property type="match status" value="1"/>
</dbReference>
<name>A0ABQ4DI62_9CELL</name>
<feature type="region of interest" description="Disordered" evidence="2">
    <location>
        <begin position="143"/>
        <end position="182"/>
    </location>
</feature>
<feature type="compositionally biased region" description="Basic and acidic residues" evidence="2">
    <location>
        <begin position="7"/>
        <end position="17"/>
    </location>
</feature>
<dbReference type="PANTHER" id="PTHR30204">
    <property type="entry name" value="REDOX-CYCLING DRUG-SENSING TRANSCRIPTIONAL ACTIVATOR SOXR"/>
    <property type="match status" value="1"/>
</dbReference>
<dbReference type="CDD" id="cd01104">
    <property type="entry name" value="HTH_MlrA-CarA"/>
    <property type="match status" value="1"/>
</dbReference>
<evidence type="ECO:0000256" key="2">
    <source>
        <dbReference type="SAM" id="MobiDB-lite"/>
    </source>
</evidence>
<organism evidence="4 5">
    <name type="scientific">Cellulomonas phragmiteti</name>
    <dbReference type="NCBI Taxonomy" id="478780"/>
    <lineage>
        <taxon>Bacteria</taxon>
        <taxon>Bacillati</taxon>
        <taxon>Actinomycetota</taxon>
        <taxon>Actinomycetes</taxon>
        <taxon>Micrococcales</taxon>
        <taxon>Cellulomonadaceae</taxon>
        <taxon>Cellulomonas</taxon>
    </lineage>
</organism>
<keyword evidence="5" id="KW-1185">Reference proteome</keyword>
<gene>
    <name evidence="4" type="ORF">Cph01nite_08000</name>
</gene>
<sequence>MSGRPASSDEVRVEARHHGWHNRVMVPAADETSTGPQDAAPADAERSGAADLPEVEPPGASGPALTVAAVARRLGVAPATLRTWDRRYGLGPSEHSAGAHRRYTAHDLERLLVMRRLTIDGVAPAEAARLALASEVHDVAPAPAGSDDLTGMLPPARTTGPPAARRGPTGPTTTGVPTGGPSDVAALVDAALTGRADRCAALLDTGGHDLTRWWSDRVQPALAALARRTVVERPGVDARETLVAAVLAALRARTSAPPPTGAPVVLLLPVPGEPRPVLAHVLAAALVDGGVDARLVAGPVSTRHAGELALMTRARAVVTLSESATPDLSVVASLAQERTDLPQFVMVAETAGSHVPLDRSVHRSRTLPGLIHEALAAVAQSASL</sequence>
<dbReference type="Proteomes" id="UP000614741">
    <property type="component" value="Unassembled WGS sequence"/>
</dbReference>
<dbReference type="EMBL" id="BONP01000003">
    <property type="protein sequence ID" value="GIG39038.1"/>
    <property type="molecule type" value="Genomic_DNA"/>
</dbReference>
<dbReference type="PROSITE" id="PS50937">
    <property type="entry name" value="HTH_MERR_2"/>
    <property type="match status" value="1"/>
</dbReference>
<feature type="region of interest" description="Disordered" evidence="2">
    <location>
        <begin position="1"/>
        <end position="62"/>
    </location>
</feature>
<dbReference type="SMART" id="SM00422">
    <property type="entry name" value="HTH_MERR"/>
    <property type="match status" value="1"/>
</dbReference>
<dbReference type="Pfam" id="PF13411">
    <property type="entry name" value="MerR_1"/>
    <property type="match status" value="1"/>
</dbReference>
<dbReference type="InterPro" id="IPR000551">
    <property type="entry name" value="MerR-type_HTH_dom"/>
</dbReference>
<protein>
    <recommendedName>
        <fullName evidence="3">HTH merR-type domain-containing protein</fullName>
    </recommendedName>
</protein>
<evidence type="ECO:0000259" key="3">
    <source>
        <dbReference type="PROSITE" id="PS50937"/>
    </source>
</evidence>
<dbReference type="InterPro" id="IPR047057">
    <property type="entry name" value="MerR_fam"/>
</dbReference>
<comment type="caution">
    <text evidence="4">The sequence shown here is derived from an EMBL/GenBank/DDBJ whole genome shotgun (WGS) entry which is preliminary data.</text>
</comment>
<proteinExistence type="predicted"/>
<dbReference type="SUPFAM" id="SSF46955">
    <property type="entry name" value="Putative DNA-binding domain"/>
    <property type="match status" value="1"/>
</dbReference>
<evidence type="ECO:0000313" key="4">
    <source>
        <dbReference type="EMBL" id="GIG39038.1"/>
    </source>
</evidence>
<keyword evidence="1" id="KW-0238">DNA-binding</keyword>
<feature type="domain" description="HTH merR-type" evidence="3">
    <location>
        <begin position="64"/>
        <end position="133"/>
    </location>
</feature>
<reference evidence="4 5" key="1">
    <citation type="submission" date="2021-01" db="EMBL/GenBank/DDBJ databases">
        <title>Whole genome shotgun sequence of Cellulomonas phragmiteti NBRC 110785.</title>
        <authorList>
            <person name="Komaki H."/>
            <person name="Tamura T."/>
        </authorList>
    </citation>
    <scope>NUCLEOTIDE SEQUENCE [LARGE SCALE GENOMIC DNA]</scope>
    <source>
        <strain evidence="4 5">NBRC 110785</strain>
    </source>
</reference>
<feature type="compositionally biased region" description="Low complexity" evidence="2">
    <location>
        <begin position="154"/>
        <end position="181"/>
    </location>
</feature>
<dbReference type="Gene3D" id="1.10.1660.10">
    <property type="match status" value="1"/>
</dbReference>
<evidence type="ECO:0000256" key="1">
    <source>
        <dbReference type="ARBA" id="ARBA00023125"/>
    </source>
</evidence>